<dbReference type="InterPro" id="IPR036890">
    <property type="entry name" value="HATPase_C_sf"/>
</dbReference>
<dbReference type="GO" id="GO:0005524">
    <property type="term" value="F:ATP binding"/>
    <property type="evidence" value="ECO:0007669"/>
    <property type="project" value="UniProtKB-KW"/>
</dbReference>
<feature type="region of interest" description="Disordered" evidence="6">
    <location>
        <begin position="342"/>
        <end position="382"/>
    </location>
</feature>
<dbReference type="SUPFAM" id="SSF54211">
    <property type="entry name" value="Ribosomal protein S5 domain 2-like"/>
    <property type="match status" value="1"/>
</dbReference>
<dbReference type="Proteomes" id="UP001314263">
    <property type="component" value="Unassembled WGS sequence"/>
</dbReference>
<dbReference type="Pfam" id="PF13589">
    <property type="entry name" value="HATPase_c_3"/>
    <property type="match status" value="1"/>
</dbReference>
<dbReference type="InterPro" id="IPR020575">
    <property type="entry name" value="Hsp90_N"/>
</dbReference>
<dbReference type="FunFam" id="1.20.120.790:FF:000001">
    <property type="entry name" value="Heat shock protein 90 alpha"/>
    <property type="match status" value="1"/>
</dbReference>
<organism evidence="8 9">
    <name type="scientific">Coccomyxa viridis</name>
    <dbReference type="NCBI Taxonomy" id="1274662"/>
    <lineage>
        <taxon>Eukaryota</taxon>
        <taxon>Viridiplantae</taxon>
        <taxon>Chlorophyta</taxon>
        <taxon>core chlorophytes</taxon>
        <taxon>Trebouxiophyceae</taxon>
        <taxon>Trebouxiophyceae incertae sedis</taxon>
        <taxon>Coccomyxaceae</taxon>
        <taxon>Coccomyxa</taxon>
    </lineage>
</organism>
<dbReference type="InterPro" id="IPR020568">
    <property type="entry name" value="Ribosomal_Su5_D2-typ_SF"/>
</dbReference>
<dbReference type="GO" id="GO:0016887">
    <property type="term" value="F:ATP hydrolysis activity"/>
    <property type="evidence" value="ECO:0007669"/>
    <property type="project" value="InterPro"/>
</dbReference>
<dbReference type="Gene3D" id="1.20.120.790">
    <property type="entry name" value="Heat shock protein 90, C-terminal domain"/>
    <property type="match status" value="1"/>
</dbReference>
<dbReference type="Gene3D" id="3.30.565.10">
    <property type="entry name" value="Histidine kinase-like ATPase, C-terminal domain"/>
    <property type="match status" value="1"/>
</dbReference>
<feature type="binding site" evidence="5">
    <location>
        <position position="211"/>
    </location>
    <ligand>
        <name>ATP</name>
        <dbReference type="ChEBI" id="CHEBI:30616"/>
    </ligand>
</feature>
<dbReference type="AlphaFoldDB" id="A0AAV1I2T4"/>
<feature type="binding site" evidence="5">
    <location>
        <begin position="247"/>
        <end position="252"/>
    </location>
    <ligand>
        <name>ATP</name>
        <dbReference type="ChEBI" id="CHEBI:30616"/>
    </ligand>
</feature>
<dbReference type="FunFam" id="3.30.230.80:FF:000001">
    <property type="entry name" value="Heat shock protein 90 alpha"/>
    <property type="match status" value="1"/>
</dbReference>
<dbReference type="Pfam" id="PF00183">
    <property type="entry name" value="HSP90"/>
    <property type="match status" value="1"/>
</dbReference>
<protein>
    <recommendedName>
        <fullName evidence="7">Histidine kinase/HSP90-like ATPase domain-containing protein</fullName>
    </recommendedName>
</protein>
<comment type="caution">
    <text evidence="8">The sequence shown here is derived from an EMBL/GenBank/DDBJ whole genome shotgun (WGS) entry which is preliminary data.</text>
</comment>
<evidence type="ECO:0000256" key="1">
    <source>
        <dbReference type="ARBA" id="ARBA00008239"/>
    </source>
</evidence>
<dbReference type="CDD" id="cd16927">
    <property type="entry name" value="HATPase_Hsp90-like"/>
    <property type="match status" value="1"/>
</dbReference>
<accession>A0AAV1I2T4</accession>
<feature type="binding site" evidence="5">
    <location>
        <position position="299"/>
    </location>
    <ligand>
        <name>ATP</name>
        <dbReference type="ChEBI" id="CHEBI:30616"/>
    </ligand>
</feature>
<dbReference type="SUPFAM" id="SSF55874">
    <property type="entry name" value="ATPase domain of HSP90 chaperone/DNA topoisomerase II/histidine kinase"/>
    <property type="match status" value="1"/>
</dbReference>
<dbReference type="PIRSF" id="PIRSF002583">
    <property type="entry name" value="Hsp90"/>
    <property type="match status" value="1"/>
</dbReference>
<dbReference type="InterPro" id="IPR001404">
    <property type="entry name" value="Hsp90_fam"/>
</dbReference>
<keyword evidence="3 5" id="KW-0067">ATP-binding</keyword>
<feature type="binding site" evidence="5">
    <location>
        <begin position="226"/>
        <end position="227"/>
    </location>
    <ligand>
        <name>ATP</name>
        <dbReference type="ChEBI" id="CHEBI:30616"/>
    </ligand>
</feature>
<feature type="binding site" evidence="5">
    <location>
        <position position="501"/>
    </location>
    <ligand>
        <name>ATP</name>
        <dbReference type="ChEBI" id="CHEBI:30616"/>
    </ligand>
</feature>
<dbReference type="FunFam" id="3.30.565.10:FF:000005">
    <property type="entry name" value="Heat shock protein 90"/>
    <property type="match status" value="1"/>
</dbReference>
<keyword evidence="9" id="KW-1185">Reference proteome</keyword>
<dbReference type="HAMAP" id="MF_00505">
    <property type="entry name" value="HSP90"/>
    <property type="match status" value="1"/>
</dbReference>
<feature type="compositionally biased region" description="Basic and acidic residues" evidence="6">
    <location>
        <begin position="349"/>
        <end position="370"/>
    </location>
</feature>
<dbReference type="NCBIfam" id="NF003555">
    <property type="entry name" value="PRK05218.1"/>
    <property type="match status" value="1"/>
</dbReference>
<evidence type="ECO:0000256" key="2">
    <source>
        <dbReference type="ARBA" id="ARBA00022741"/>
    </source>
</evidence>
<feature type="binding site" evidence="5">
    <location>
        <position position="164"/>
    </location>
    <ligand>
        <name>ATP</name>
        <dbReference type="ChEBI" id="CHEBI:30616"/>
    </ligand>
</feature>
<evidence type="ECO:0000313" key="9">
    <source>
        <dbReference type="Proteomes" id="UP001314263"/>
    </source>
</evidence>
<dbReference type="SMART" id="SM00387">
    <property type="entry name" value="HATPase_c"/>
    <property type="match status" value="1"/>
</dbReference>
<dbReference type="EMBL" id="CAUYUE010000006">
    <property type="protein sequence ID" value="CAK0779813.1"/>
    <property type="molecule type" value="Genomic_DNA"/>
</dbReference>
<name>A0AAV1I2T4_9CHLO</name>
<comment type="similarity">
    <text evidence="1">Belongs to the heat shock protein 90 family.</text>
</comment>
<dbReference type="GO" id="GO:0051082">
    <property type="term" value="F:unfolded protein binding"/>
    <property type="evidence" value="ECO:0007669"/>
    <property type="project" value="InterPro"/>
</dbReference>
<gene>
    <name evidence="8" type="ORF">CVIRNUC_004859</name>
</gene>
<dbReference type="InterPro" id="IPR037196">
    <property type="entry name" value="HSP90_C"/>
</dbReference>
<feature type="binding site" evidence="5">
    <location>
        <position position="206"/>
    </location>
    <ligand>
        <name>ATP</name>
        <dbReference type="ChEBI" id="CHEBI:30616"/>
    </ligand>
</feature>
<dbReference type="PROSITE" id="PS00298">
    <property type="entry name" value="HSP90"/>
    <property type="match status" value="1"/>
</dbReference>
<dbReference type="PANTHER" id="PTHR11528">
    <property type="entry name" value="HEAT SHOCK PROTEIN 90 FAMILY MEMBER"/>
    <property type="match status" value="1"/>
</dbReference>
<dbReference type="Gene3D" id="3.40.50.11260">
    <property type="match status" value="1"/>
</dbReference>
<evidence type="ECO:0000256" key="6">
    <source>
        <dbReference type="SAM" id="MobiDB-lite"/>
    </source>
</evidence>
<keyword evidence="2 5" id="KW-0547">Nucleotide-binding</keyword>
<sequence>MRAKSGSSAADTSPQPLAIAVQSTGCALLVSDDFMRRLMSAAFSTLSQQSSQMRTIASTTSEAAAVCSTSLRCPPLRHTPQCSRIHQAALRQHAAGSLSPGCIRTLASRSASSRRSLHVTAAAATVEAKEETFTYQAEVDRLMDLIVNSLYSNREVFLRELVSNASDALDKLRFTGLTDKDALAADDSLEIRIKADADAQTITIEDTGIGMTREDLLQSLGTIARSGTAKFAEAVKESKGDANLIGQFGVGFYSAFLVADRVSVQTKSHKDAQQWRWESASGSHQFIKEDDAKDLPRGTRITLHLKEDAKDLADAQKLSNLIKQYSEFIQFPIKLWQSKTEYDQVPDEDSTKEKQAKADEEAKQEGKEAADPVEPVTKSEGREVWDWRVQNDNKPLWTRSPKEVGQEEYNTFFTTTFREFLEPLAQTHFSVEGTIEFSALLFVPGMAPFEQQDWMKKSRNIRLFVKRVFISDEFDEDLMPRYLSFMKGVVDSSDLPLNVSREILQESRVVRVIKKQLVKRSLDLLKEVASRPAKDGKNDYETFWDAFGKFIKLGAIEDQTNKKQLAELLRFPSSKSGDDLISLQQYTDRAKEGQKSVYYIAADSLAAAASAPFVEQLIKKDLEVLYLTEPIDEPALNNISEFGDFKFVDVTREDLDLGDVAEDDKKKAEETETAYKKLTEFLKSTLGERVEKVSISNRLADSPCALVTSKFGWSAYQERIMKSQTLGDSRAADYMKGRKTLEINPEHPIVQALKEKVDSDSSGAQAVAELMYDTALVTSGFSVDNPREFAQRIYSMVGLAVSADPARADAAAASSSAGEPVQAEVVDPADPWKSA</sequence>
<dbReference type="SUPFAM" id="SSF110942">
    <property type="entry name" value="HSP90 C-terminal domain"/>
    <property type="match status" value="1"/>
</dbReference>
<reference evidence="8 9" key="1">
    <citation type="submission" date="2023-10" db="EMBL/GenBank/DDBJ databases">
        <authorList>
            <person name="Maclean D."/>
            <person name="Macfadyen A."/>
        </authorList>
    </citation>
    <scope>NUCLEOTIDE SEQUENCE [LARGE SCALE GENOMIC DNA]</scope>
</reference>
<dbReference type="InterPro" id="IPR003594">
    <property type="entry name" value="HATPase_dom"/>
</dbReference>
<dbReference type="Gene3D" id="3.30.230.80">
    <property type="match status" value="1"/>
</dbReference>
<keyword evidence="4" id="KW-0143">Chaperone</keyword>
<evidence type="ECO:0000256" key="5">
    <source>
        <dbReference type="PIRSR" id="PIRSR002583-1"/>
    </source>
</evidence>
<feature type="region of interest" description="Disordered" evidence="6">
    <location>
        <begin position="808"/>
        <end position="835"/>
    </location>
</feature>
<feature type="compositionally biased region" description="Low complexity" evidence="6">
    <location>
        <begin position="808"/>
        <end position="817"/>
    </location>
</feature>
<dbReference type="PRINTS" id="PR00775">
    <property type="entry name" value="HEATSHOCK90"/>
</dbReference>
<evidence type="ECO:0000256" key="4">
    <source>
        <dbReference type="ARBA" id="ARBA00023186"/>
    </source>
</evidence>
<feature type="binding site" evidence="5">
    <location>
        <position position="160"/>
    </location>
    <ligand>
        <name>ATP</name>
        <dbReference type="ChEBI" id="CHEBI:30616"/>
    </ligand>
</feature>
<proteinExistence type="inferred from homology"/>
<dbReference type="GO" id="GO:0140662">
    <property type="term" value="F:ATP-dependent protein folding chaperone"/>
    <property type="evidence" value="ECO:0007669"/>
    <property type="project" value="InterPro"/>
</dbReference>
<dbReference type="InterPro" id="IPR019805">
    <property type="entry name" value="Heat_shock_protein_90_CS"/>
</dbReference>
<feature type="domain" description="Histidine kinase/HSP90-like ATPase" evidence="7">
    <location>
        <begin position="153"/>
        <end position="309"/>
    </location>
</feature>
<evidence type="ECO:0000313" key="8">
    <source>
        <dbReference type="EMBL" id="CAK0779813.1"/>
    </source>
</evidence>
<evidence type="ECO:0000256" key="3">
    <source>
        <dbReference type="ARBA" id="ARBA00022840"/>
    </source>
</evidence>
<evidence type="ECO:0000259" key="7">
    <source>
        <dbReference type="SMART" id="SM00387"/>
    </source>
</evidence>